<feature type="binding site" description="covalent" evidence="20">
    <location>
        <position position="100"/>
    </location>
    <ligand>
        <name>heme c</name>
        <dbReference type="ChEBI" id="CHEBI:61717"/>
    </ligand>
</feature>
<accession>T1FN15</accession>
<keyword evidence="25" id="KW-1185">Reference proteome</keyword>
<proteinExistence type="inferred from homology"/>
<dbReference type="InterPro" id="IPR021157">
    <property type="entry name" value="Cyt_c1_TM_anchor_C"/>
</dbReference>
<dbReference type="GO" id="GO:0006122">
    <property type="term" value="P:mitochondrial electron transport, ubiquinol to cytochrome c"/>
    <property type="evidence" value="ECO:0000318"/>
    <property type="project" value="GO_Central"/>
</dbReference>
<feature type="transmembrane region" description="Helical" evidence="21">
    <location>
        <begin position="267"/>
        <end position="285"/>
    </location>
</feature>
<dbReference type="GO" id="GO:0046872">
    <property type="term" value="F:metal ion binding"/>
    <property type="evidence" value="ECO:0007669"/>
    <property type="project" value="UniProtKB-KW"/>
</dbReference>
<feature type="binding site" description="covalent" evidence="20">
    <location>
        <position position="104"/>
    </location>
    <ligand>
        <name>heme c</name>
        <dbReference type="ChEBI" id="CHEBI:61717"/>
    </ligand>
</feature>
<evidence type="ECO:0000256" key="10">
    <source>
        <dbReference type="ARBA" id="ARBA00022989"/>
    </source>
</evidence>
<keyword evidence="3" id="KW-0813">Transport</keyword>
<gene>
    <name evidence="24" type="primary">20210214</name>
    <name evidence="23" type="ORF">HELRODRAFT_185615</name>
</gene>
<evidence type="ECO:0000256" key="14">
    <source>
        <dbReference type="ARBA" id="ARBA00040084"/>
    </source>
</evidence>
<comment type="cofactor">
    <cofactor evidence="20">
        <name>heme c</name>
        <dbReference type="ChEBI" id="CHEBI:61717"/>
    </cofactor>
    <text evidence="20">Binds 1 heme c group covalently per subunit.</text>
</comment>
<evidence type="ECO:0000256" key="5">
    <source>
        <dbReference type="ARBA" id="ARBA00022660"/>
    </source>
</evidence>
<dbReference type="CTD" id="20210214"/>
<keyword evidence="5" id="KW-0679">Respiratory chain</keyword>
<keyword evidence="9" id="KW-0249">Electron transport</keyword>
<dbReference type="OMA" id="WVKKFKW"/>
<evidence type="ECO:0000256" key="19">
    <source>
        <dbReference type="ARBA" id="ARBA00079825"/>
    </source>
</evidence>
<keyword evidence="6 21" id="KW-0812">Transmembrane</keyword>
<dbReference type="PANTHER" id="PTHR10266:SF3">
    <property type="entry name" value="CYTOCHROME C1, HEME PROTEIN, MITOCHONDRIAL"/>
    <property type="match status" value="1"/>
</dbReference>
<evidence type="ECO:0000256" key="12">
    <source>
        <dbReference type="ARBA" id="ARBA00023128"/>
    </source>
</evidence>
<reference evidence="25" key="1">
    <citation type="submission" date="2012-12" db="EMBL/GenBank/DDBJ databases">
        <authorList>
            <person name="Hellsten U."/>
            <person name="Grimwood J."/>
            <person name="Chapman J.A."/>
            <person name="Shapiro H."/>
            <person name="Aerts A."/>
            <person name="Otillar R.P."/>
            <person name="Terry A.Y."/>
            <person name="Boore J.L."/>
            <person name="Simakov O."/>
            <person name="Marletaz F."/>
            <person name="Cho S.-J."/>
            <person name="Edsinger-Gonzales E."/>
            <person name="Havlak P."/>
            <person name="Kuo D.-H."/>
            <person name="Larsson T."/>
            <person name="Lv J."/>
            <person name="Arendt D."/>
            <person name="Savage R."/>
            <person name="Osoegawa K."/>
            <person name="de Jong P."/>
            <person name="Lindberg D.R."/>
            <person name="Seaver E.C."/>
            <person name="Weisblat D.A."/>
            <person name="Putnam N.H."/>
            <person name="Grigoriev I.V."/>
            <person name="Rokhsar D.S."/>
        </authorList>
    </citation>
    <scope>NUCLEOTIDE SEQUENCE</scope>
</reference>
<dbReference type="KEGG" id="hro:HELRODRAFT_185615"/>
<keyword evidence="11 20" id="KW-0408">Iron</keyword>
<keyword evidence="10 21" id="KW-1133">Transmembrane helix</keyword>
<evidence type="ECO:0000256" key="20">
    <source>
        <dbReference type="PIRSR" id="PIRSR602326-1"/>
    </source>
</evidence>
<dbReference type="PROSITE" id="PS51007">
    <property type="entry name" value="CYTC"/>
    <property type="match status" value="1"/>
</dbReference>
<keyword evidence="12" id="KW-0496">Mitochondrion</keyword>
<keyword evidence="7 20" id="KW-0479">Metal-binding</keyword>
<comment type="similarity">
    <text evidence="2">Belongs to the cytochrome c family.</text>
</comment>
<evidence type="ECO:0000256" key="17">
    <source>
        <dbReference type="ARBA" id="ARBA00041779"/>
    </source>
</evidence>
<dbReference type="GO" id="GO:0045275">
    <property type="term" value="C:respiratory chain complex III"/>
    <property type="evidence" value="ECO:0000318"/>
    <property type="project" value="GO_Central"/>
</dbReference>
<feature type="binding site" description="covalent" evidence="20">
    <location>
        <position position="223"/>
    </location>
    <ligand>
        <name>heme c</name>
        <dbReference type="ChEBI" id="CHEBI:61717"/>
    </ligand>
</feature>
<keyword evidence="8" id="KW-0999">Mitochondrion inner membrane</keyword>
<dbReference type="STRING" id="6412.T1FN15"/>
<evidence type="ECO:0000256" key="9">
    <source>
        <dbReference type="ARBA" id="ARBA00022982"/>
    </source>
</evidence>
<evidence type="ECO:0000313" key="24">
    <source>
        <dbReference type="EnsemblMetazoa" id="HelroP185615"/>
    </source>
</evidence>
<reference evidence="23 25" key="2">
    <citation type="journal article" date="2013" name="Nature">
        <title>Insights into bilaterian evolution from three spiralian genomes.</title>
        <authorList>
            <person name="Simakov O."/>
            <person name="Marletaz F."/>
            <person name="Cho S.J."/>
            <person name="Edsinger-Gonzales E."/>
            <person name="Havlak P."/>
            <person name="Hellsten U."/>
            <person name="Kuo D.H."/>
            <person name="Larsson T."/>
            <person name="Lv J."/>
            <person name="Arendt D."/>
            <person name="Savage R."/>
            <person name="Osoegawa K."/>
            <person name="de Jong P."/>
            <person name="Grimwood J."/>
            <person name="Chapman J.A."/>
            <person name="Shapiro H."/>
            <person name="Aerts A."/>
            <person name="Otillar R.P."/>
            <person name="Terry A.Y."/>
            <person name="Boore J.L."/>
            <person name="Grigoriev I.V."/>
            <person name="Lindberg D.R."/>
            <person name="Seaver E.C."/>
            <person name="Weisblat D.A."/>
            <person name="Putnam N.H."/>
            <person name="Rokhsar D.S."/>
        </authorList>
    </citation>
    <scope>NUCLEOTIDE SEQUENCE</scope>
</reference>
<keyword evidence="4 20" id="KW-0349">Heme</keyword>
<dbReference type="RefSeq" id="XP_009018188.1">
    <property type="nucleotide sequence ID" value="XM_009019940.1"/>
</dbReference>
<evidence type="ECO:0000256" key="8">
    <source>
        <dbReference type="ARBA" id="ARBA00022792"/>
    </source>
</evidence>
<evidence type="ECO:0000256" key="15">
    <source>
        <dbReference type="ARBA" id="ARBA00041262"/>
    </source>
</evidence>
<feature type="domain" description="Cytochrome c" evidence="22">
    <location>
        <begin position="87"/>
        <end position="239"/>
    </location>
</feature>
<dbReference type="GeneID" id="20210214"/>
<evidence type="ECO:0000256" key="2">
    <source>
        <dbReference type="ARBA" id="ARBA00006488"/>
    </source>
</evidence>
<sequence length="304" mass="33617">MATIVSRGCRTVCSKFCSHLIVPQAKFSFKSLPKSQKAAYGVLGAAVGGALTLGTALQLSVSASGEELHAPEYPWSHNGLLSSFDHASIRRGYQVYKQVCAACHSMNFMYYRNLVGAVLTEEEAVAEAESIDVQDGPNDEGNMFLRPGKLSDRFPNPYPNEEAAKVANNGVLPPDLSFITGARHGGEDHVFSILTGYCDPPAGVEVQEGLHYNAYFPGGWIGMARPLYDEIIEYDDGTPATTSQLAKDISTFLRWCAEPEHDERKRLGLKVIFISIPVMLIMFYFKRHKWMTLKSKKIAFKPKK</sequence>
<dbReference type="eggNOG" id="KOG3052">
    <property type="taxonomic scope" value="Eukaryota"/>
</dbReference>
<evidence type="ECO:0000313" key="23">
    <source>
        <dbReference type="EMBL" id="ESO03631.1"/>
    </source>
</evidence>
<evidence type="ECO:0000256" key="11">
    <source>
        <dbReference type="ARBA" id="ARBA00023004"/>
    </source>
</evidence>
<organism evidence="24 25">
    <name type="scientific">Helobdella robusta</name>
    <name type="common">Californian leech</name>
    <dbReference type="NCBI Taxonomy" id="6412"/>
    <lineage>
        <taxon>Eukaryota</taxon>
        <taxon>Metazoa</taxon>
        <taxon>Spiralia</taxon>
        <taxon>Lophotrochozoa</taxon>
        <taxon>Annelida</taxon>
        <taxon>Clitellata</taxon>
        <taxon>Hirudinea</taxon>
        <taxon>Rhynchobdellida</taxon>
        <taxon>Glossiphoniidae</taxon>
        <taxon>Helobdella</taxon>
    </lineage>
</organism>
<comment type="subunit">
    <text evidence="18">Component of the ubiquinol-cytochrome c oxidoreductase (cytochrome b-c1 complex, complex III, CIII), a multisubunit enzyme composed of 11 subunits. The complex is composed of 3 respiratory subunits cytochrome b, cytochrome c1 and Rieske protein UQCRFS1, 2 core protein subunits UQCRC1/QCR1 and UQCRC2/QCR2, and 6 low-molecular weight protein subunits UQCRH/QCR6, UQCRB/QCR7, UQCRQ/QCR8, UQCR10/QCR9, UQCR11/QCR10 and subunit 9, the cleavage product of Rieske protein UQCRFS1. The complex exists as an obligatory dimer and forms supercomplexes (SCs) in the inner mitochondrial membrane with NADH-ubiquinone oxidoreductase (complex I, CI) and cytochrome c oxidase (complex IV, CIV), resulting in different assemblies (supercomplex SCI(1)III(2)IV(1) and megacomplex MCI(2)III(2)IV(2)). Interacts with FLVCR2; this interaction occurs in the absence of heme and is disrupted upon heme binding.</text>
</comment>
<dbReference type="GO" id="GO:0005743">
    <property type="term" value="C:mitochondrial inner membrane"/>
    <property type="evidence" value="ECO:0007669"/>
    <property type="project" value="UniProtKB-SubCell"/>
</dbReference>
<dbReference type="FunFam" id="1.20.5.100:FF:000003">
    <property type="entry name" value="Cytochrome c1, heme protein, mitochondrial"/>
    <property type="match status" value="1"/>
</dbReference>
<dbReference type="AlphaFoldDB" id="T1FN15"/>
<name>T1FN15_HELRO</name>
<dbReference type="SUPFAM" id="SSF81496">
    <property type="entry name" value="Cytochrome c1 subunit of cytochrome bc1 complex (Ubiquinol-cytochrome c reductase), transmembrane anchor"/>
    <property type="match status" value="1"/>
</dbReference>
<dbReference type="Proteomes" id="UP000015101">
    <property type="component" value="Unassembled WGS sequence"/>
</dbReference>
<evidence type="ECO:0000256" key="16">
    <source>
        <dbReference type="ARBA" id="ARBA00041724"/>
    </source>
</evidence>
<reference evidence="24" key="3">
    <citation type="submission" date="2015-06" db="UniProtKB">
        <authorList>
            <consortium name="EnsemblMetazoa"/>
        </authorList>
    </citation>
    <scope>IDENTIFICATION</scope>
</reference>
<evidence type="ECO:0000256" key="6">
    <source>
        <dbReference type="ARBA" id="ARBA00022692"/>
    </source>
</evidence>
<comment type="subcellular location">
    <subcellularLocation>
        <location evidence="1">Mitochondrion inner membrane</location>
    </subcellularLocation>
</comment>
<evidence type="ECO:0000256" key="13">
    <source>
        <dbReference type="ARBA" id="ARBA00023136"/>
    </source>
</evidence>
<evidence type="ECO:0000259" key="22">
    <source>
        <dbReference type="PROSITE" id="PS51007"/>
    </source>
</evidence>
<feature type="binding site" description="covalent" evidence="20">
    <location>
        <position position="103"/>
    </location>
    <ligand>
        <name>heme c</name>
        <dbReference type="ChEBI" id="CHEBI:61717"/>
    </ligand>
</feature>
<evidence type="ECO:0000256" key="7">
    <source>
        <dbReference type="ARBA" id="ARBA00022723"/>
    </source>
</evidence>
<keyword evidence="13 21" id="KW-0472">Membrane</keyword>
<protein>
    <recommendedName>
        <fullName evidence="14">Cytochrome c1, heme protein, mitochondrial</fullName>
    </recommendedName>
    <alternativeName>
        <fullName evidence="17">Complex III subunit 4</fullName>
    </alternativeName>
    <alternativeName>
        <fullName evidence="16">Complex III subunit IV</fullName>
    </alternativeName>
    <alternativeName>
        <fullName evidence="15">Cytochrome b-c1 complex subunit 4</fullName>
    </alternativeName>
    <alternativeName>
        <fullName evidence="19">Ubiquinol-cytochrome-c reductase complex cytochrome c1 subunit</fullName>
    </alternativeName>
</protein>
<dbReference type="GO" id="GO:0020037">
    <property type="term" value="F:heme binding"/>
    <property type="evidence" value="ECO:0007669"/>
    <property type="project" value="InterPro"/>
</dbReference>
<dbReference type="FunFam" id="1.10.760.10:FF:000002">
    <property type="entry name" value="Cytochrome c1, heme protein"/>
    <property type="match status" value="1"/>
</dbReference>
<dbReference type="InterPro" id="IPR009056">
    <property type="entry name" value="Cyt_c-like_dom"/>
</dbReference>
<dbReference type="Gene3D" id="1.10.760.10">
    <property type="entry name" value="Cytochrome c-like domain"/>
    <property type="match status" value="1"/>
</dbReference>
<dbReference type="Gene3D" id="1.20.5.100">
    <property type="entry name" value="Cytochrome c1, transmembrane anchor, C-terminal"/>
    <property type="match status" value="1"/>
</dbReference>
<dbReference type="PRINTS" id="PR00603">
    <property type="entry name" value="CYTOCHROMEC1"/>
</dbReference>
<dbReference type="SUPFAM" id="SSF46626">
    <property type="entry name" value="Cytochrome c"/>
    <property type="match status" value="1"/>
</dbReference>
<dbReference type="EnsemblMetazoa" id="HelroT185615">
    <property type="protein sequence ID" value="HelroP185615"/>
    <property type="gene ID" value="HelroG185615"/>
</dbReference>
<dbReference type="FunCoup" id="T1FN15">
    <property type="interactions" value="1471"/>
</dbReference>
<dbReference type="OrthoDB" id="5925at2759"/>
<dbReference type="Pfam" id="PF02167">
    <property type="entry name" value="Cytochrom_C1"/>
    <property type="match status" value="1"/>
</dbReference>
<dbReference type="HOGENOM" id="CLU_040334_1_0_1"/>
<dbReference type="InParanoid" id="T1FN15"/>
<evidence type="ECO:0000256" key="21">
    <source>
        <dbReference type="SAM" id="Phobius"/>
    </source>
</evidence>
<dbReference type="InterPro" id="IPR036909">
    <property type="entry name" value="Cyt_c-like_dom_sf"/>
</dbReference>
<evidence type="ECO:0000256" key="1">
    <source>
        <dbReference type="ARBA" id="ARBA00004273"/>
    </source>
</evidence>
<dbReference type="GO" id="GO:0009055">
    <property type="term" value="F:electron transfer activity"/>
    <property type="evidence" value="ECO:0007669"/>
    <property type="project" value="InterPro"/>
</dbReference>
<evidence type="ECO:0000256" key="18">
    <source>
        <dbReference type="ARBA" id="ARBA00062753"/>
    </source>
</evidence>
<evidence type="ECO:0000256" key="4">
    <source>
        <dbReference type="ARBA" id="ARBA00022617"/>
    </source>
</evidence>
<evidence type="ECO:0000313" key="25">
    <source>
        <dbReference type="Proteomes" id="UP000015101"/>
    </source>
</evidence>
<dbReference type="EMBL" id="AMQM01004509">
    <property type="status" value="NOT_ANNOTATED_CDS"/>
    <property type="molecule type" value="Genomic_DNA"/>
</dbReference>
<dbReference type="EMBL" id="KB096590">
    <property type="protein sequence ID" value="ESO03631.1"/>
    <property type="molecule type" value="Genomic_DNA"/>
</dbReference>
<evidence type="ECO:0000256" key="3">
    <source>
        <dbReference type="ARBA" id="ARBA00022448"/>
    </source>
</evidence>
<dbReference type="InterPro" id="IPR002326">
    <property type="entry name" value="Cyt_c1"/>
</dbReference>
<dbReference type="PANTHER" id="PTHR10266">
    <property type="entry name" value="CYTOCHROME C1"/>
    <property type="match status" value="1"/>
</dbReference>